<reference evidence="1 2" key="1">
    <citation type="submission" date="2014-04" db="EMBL/GenBank/DDBJ databases">
        <authorList>
            <consortium name="DOE Joint Genome Institute"/>
            <person name="Kuo A."/>
            <person name="Kohler A."/>
            <person name="Costa M.D."/>
            <person name="Nagy L.G."/>
            <person name="Floudas D."/>
            <person name="Copeland A."/>
            <person name="Barry K.W."/>
            <person name="Cichocki N."/>
            <person name="Veneault-Fourrey C."/>
            <person name="LaButti K."/>
            <person name="Lindquist E.A."/>
            <person name="Lipzen A."/>
            <person name="Lundell T."/>
            <person name="Morin E."/>
            <person name="Murat C."/>
            <person name="Sun H."/>
            <person name="Tunlid A."/>
            <person name="Henrissat B."/>
            <person name="Grigoriev I.V."/>
            <person name="Hibbett D.S."/>
            <person name="Martin F."/>
            <person name="Nordberg H.P."/>
            <person name="Cantor M.N."/>
            <person name="Hua S.X."/>
        </authorList>
    </citation>
    <scope>NUCLEOTIDE SEQUENCE [LARGE SCALE GENOMIC DNA]</scope>
    <source>
        <strain evidence="1 2">Marx 270</strain>
    </source>
</reference>
<evidence type="ECO:0000313" key="1">
    <source>
        <dbReference type="EMBL" id="KIO13089.1"/>
    </source>
</evidence>
<accession>A0A0C3PW28</accession>
<dbReference type="Proteomes" id="UP000054217">
    <property type="component" value="Unassembled WGS sequence"/>
</dbReference>
<reference evidence="2" key="2">
    <citation type="submission" date="2015-01" db="EMBL/GenBank/DDBJ databases">
        <title>Evolutionary Origins and Diversification of the Mycorrhizal Mutualists.</title>
        <authorList>
            <consortium name="DOE Joint Genome Institute"/>
            <consortium name="Mycorrhizal Genomics Consortium"/>
            <person name="Kohler A."/>
            <person name="Kuo A."/>
            <person name="Nagy L.G."/>
            <person name="Floudas D."/>
            <person name="Copeland A."/>
            <person name="Barry K.W."/>
            <person name="Cichocki N."/>
            <person name="Veneault-Fourrey C."/>
            <person name="LaButti K."/>
            <person name="Lindquist E.A."/>
            <person name="Lipzen A."/>
            <person name="Lundell T."/>
            <person name="Morin E."/>
            <person name="Murat C."/>
            <person name="Riley R."/>
            <person name="Ohm R."/>
            <person name="Sun H."/>
            <person name="Tunlid A."/>
            <person name="Henrissat B."/>
            <person name="Grigoriev I.V."/>
            <person name="Hibbett D.S."/>
            <person name="Martin F."/>
        </authorList>
    </citation>
    <scope>NUCLEOTIDE SEQUENCE [LARGE SCALE GENOMIC DNA]</scope>
    <source>
        <strain evidence="2">Marx 270</strain>
    </source>
</reference>
<protein>
    <submittedName>
        <fullName evidence="1">Uncharacterized protein</fullName>
    </submittedName>
</protein>
<proteinExistence type="predicted"/>
<dbReference type="HOGENOM" id="CLU_108161_0_0_1"/>
<organism evidence="1 2">
    <name type="scientific">Pisolithus tinctorius Marx 270</name>
    <dbReference type="NCBI Taxonomy" id="870435"/>
    <lineage>
        <taxon>Eukaryota</taxon>
        <taxon>Fungi</taxon>
        <taxon>Dikarya</taxon>
        <taxon>Basidiomycota</taxon>
        <taxon>Agaricomycotina</taxon>
        <taxon>Agaricomycetes</taxon>
        <taxon>Agaricomycetidae</taxon>
        <taxon>Boletales</taxon>
        <taxon>Sclerodermatineae</taxon>
        <taxon>Pisolithaceae</taxon>
        <taxon>Pisolithus</taxon>
    </lineage>
</organism>
<dbReference type="EMBL" id="KN831947">
    <property type="protein sequence ID" value="KIO13089.1"/>
    <property type="molecule type" value="Genomic_DNA"/>
</dbReference>
<sequence length="158" mass="17641">MLVARLLRCRYRGRTTVSKRPLTKPAVETDACGIPLNPTWSVKELLSSYPSPTLSSTTFRRLHELSALIPPAEETLEHAEMKTEFEELVRLVEAVKLVQLDDYPSDTIPDGRVWAEGKGLPLESSSSTEGDEVQGRDLLRLASRTLDGMYVVEANSKR</sequence>
<keyword evidence="2" id="KW-1185">Reference proteome</keyword>
<evidence type="ECO:0000313" key="2">
    <source>
        <dbReference type="Proteomes" id="UP000054217"/>
    </source>
</evidence>
<gene>
    <name evidence="1" type="ORF">M404DRAFT_994037</name>
</gene>
<dbReference type="AlphaFoldDB" id="A0A0C3PW28"/>
<dbReference type="OrthoDB" id="5522061at2759"/>
<dbReference type="InParanoid" id="A0A0C3PW28"/>
<name>A0A0C3PW28_PISTI</name>